<dbReference type="RefSeq" id="WP_072160842.1">
    <property type="nucleotide sequence ID" value="NZ_CP159837.1"/>
</dbReference>
<dbReference type="InterPro" id="IPR021481">
    <property type="entry name" value="DUF3134"/>
</dbReference>
<accession>A0AAU8JAA3</accession>
<dbReference type="Pfam" id="PF11332">
    <property type="entry name" value="DUF3134"/>
    <property type="match status" value="1"/>
</dbReference>
<dbReference type="AlphaFoldDB" id="A0AAU8JAA3"/>
<sequence>MSELSEIRNPSLTEKPRYEIADVIPLQYETSILEWLERSGRMLDRTNDNDELLLDSEEEIAELIENDGKYDDDDDDDLLVDDD</sequence>
<dbReference type="EMBL" id="CP159837">
    <property type="protein sequence ID" value="XCM35717.1"/>
    <property type="molecule type" value="Genomic_DNA"/>
</dbReference>
<evidence type="ECO:0000256" key="1">
    <source>
        <dbReference type="SAM" id="MobiDB-lite"/>
    </source>
</evidence>
<protein>
    <submittedName>
        <fullName evidence="2">DUF3134 domain-containing protein</fullName>
    </submittedName>
</protein>
<proteinExistence type="predicted"/>
<feature type="region of interest" description="Disordered" evidence="1">
    <location>
        <begin position="64"/>
        <end position="83"/>
    </location>
</feature>
<organism evidence="2">
    <name type="scientific">Planktothricoides raciborskii GIHE-MW2</name>
    <dbReference type="NCBI Taxonomy" id="2792601"/>
    <lineage>
        <taxon>Bacteria</taxon>
        <taxon>Bacillati</taxon>
        <taxon>Cyanobacteriota</taxon>
        <taxon>Cyanophyceae</taxon>
        <taxon>Oscillatoriophycideae</taxon>
        <taxon>Oscillatoriales</taxon>
        <taxon>Oscillatoriaceae</taxon>
        <taxon>Planktothricoides</taxon>
    </lineage>
</organism>
<evidence type="ECO:0000313" key="2">
    <source>
        <dbReference type="EMBL" id="XCM35717.1"/>
    </source>
</evidence>
<reference evidence="2" key="1">
    <citation type="submission" date="2024-07" db="EMBL/GenBank/DDBJ databases">
        <authorList>
            <person name="Kim Y.J."/>
            <person name="Jeong J.Y."/>
        </authorList>
    </citation>
    <scope>NUCLEOTIDE SEQUENCE</scope>
    <source>
        <strain evidence="2">GIHE-MW2</strain>
    </source>
</reference>
<gene>
    <name evidence="2" type="ORF">ABWT76_004415</name>
</gene>
<name>A0AAU8JAA3_9CYAN</name>